<evidence type="ECO:0000256" key="1">
    <source>
        <dbReference type="SAM" id="SignalP"/>
    </source>
</evidence>
<sequence length="300" mass="32914">MKTIKVFSILLIAICCRTITAHAHYTEKIKTYTQSYPLQSNQVIKISNKFGKVVVNSWNRNEVKVEATIITSAKDERMAQQLLDHINIESRAGTSITFTTRFSGSTARGKSSQSKMEVNYVIYMPSSNPLEIKNEFGNTFLPDWKGVIDIDQAFGELSVGSIANVKSIRVKFGGLNATAIHGGDIKISYSKLHIDKLTGTVSGKIDFCSGVHLGLHNALEKLDLKTSYSDIVCKIAPALDATFQISTSYGDLKNLSGTEIVNQTREKRYGPTFDKSYKGVKGSGKVPVNISASFGNITLK</sequence>
<reference evidence="3" key="1">
    <citation type="submission" date="2024-01" db="EMBL/GenBank/DDBJ databases">
        <title>Mycovorax composti gen. nov. sp. nov., a member of the family Chitinophagaceae isolated from button mushroom compost.</title>
        <authorList>
            <person name="Thai M."/>
            <person name="Bell T.L."/>
            <person name="Kertesz M.A."/>
        </authorList>
    </citation>
    <scope>NUCLEOTIDE SEQUENCE [LARGE SCALE GENOMIC DNA]</scope>
    <source>
        <strain evidence="3">C216</strain>
    </source>
</reference>
<feature type="signal peptide" evidence="1">
    <location>
        <begin position="1"/>
        <end position="23"/>
    </location>
</feature>
<evidence type="ECO:0008006" key="4">
    <source>
        <dbReference type="Google" id="ProtNLM"/>
    </source>
</evidence>
<proteinExistence type="predicted"/>
<dbReference type="EMBL" id="CP144143">
    <property type="protein sequence ID" value="WWC84734.1"/>
    <property type="molecule type" value="Genomic_DNA"/>
</dbReference>
<name>A0ABZ2EMF5_9BACT</name>
<gene>
    <name evidence="2" type="ORF">PIECOFPK_02476</name>
</gene>
<dbReference type="Proteomes" id="UP001321305">
    <property type="component" value="Chromosome"/>
</dbReference>
<accession>A0ABZ2EMF5</accession>
<evidence type="ECO:0000313" key="3">
    <source>
        <dbReference type="Proteomes" id="UP001321305"/>
    </source>
</evidence>
<evidence type="ECO:0000313" key="2">
    <source>
        <dbReference type="EMBL" id="WWC84734.1"/>
    </source>
</evidence>
<keyword evidence="1" id="KW-0732">Signal</keyword>
<keyword evidence="3" id="KW-1185">Reference proteome</keyword>
<organism evidence="2 3">
    <name type="scientific">Mycovorax composti</name>
    <dbReference type="NCBI Taxonomy" id="2962693"/>
    <lineage>
        <taxon>Bacteria</taxon>
        <taxon>Pseudomonadati</taxon>
        <taxon>Bacteroidota</taxon>
        <taxon>Chitinophagia</taxon>
        <taxon>Chitinophagales</taxon>
        <taxon>Chitinophagaceae</taxon>
        <taxon>Mycovorax</taxon>
    </lineage>
</organism>
<dbReference type="RefSeq" id="WP_409966023.1">
    <property type="nucleotide sequence ID" value="NZ_CP144143.1"/>
</dbReference>
<feature type="chain" id="PRO_5045073656" description="Adhesin domain-containing protein" evidence="1">
    <location>
        <begin position="24"/>
        <end position="300"/>
    </location>
</feature>
<protein>
    <recommendedName>
        <fullName evidence="4">Adhesin domain-containing protein</fullName>
    </recommendedName>
</protein>